<accession>A0A4V4HGK5</accession>
<name>A0A4V4HGK5_DENBC</name>
<evidence type="ECO:0000313" key="2">
    <source>
        <dbReference type="EMBL" id="THU99215.1"/>
    </source>
</evidence>
<gene>
    <name evidence="2" type="ORF">K435DRAFT_795103</name>
</gene>
<dbReference type="AlphaFoldDB" id="A0A4V4HGK5"/>
<organism evidence="2 3">
    <name type="scientific">Dendrothele bispora (strain CBS 962.96)</name>
    <dbReference type="NCBI Taxonomy" id="1314807"/>
    <lineage>
        <taxon>Eukaryota</taxon>
        <taxon>Fungi</taxon>
        <taxon>Dikarya</taxon>
        <taxon>Basidiomycota</taxon>
        <taxon>Agaricomycotina</taxon>
        <taxon>Agaricomycetes</taxon>
        <taxon>Agaricomycetidae</taxon>
        <taxon>Agaricales</taxon>
        <taxon>Agaricales incertae sedis</taxon>
        <taxon>Dendrothele</taxon>
    </lineage>
</organism>
<dbReference type="EMBL" id="ML179123">
    <property type="protein sequence ID" value="THU99215.1"/>
    <property type="molecule type" value="Genomic_DNA"/>
</dbReference>
<sequence length="151" mass="16643">MGFEAKRQFGANGTEEPPKHLPMAGITAANEGMPTSYLPIVLWTPILENPVNLVPARHLIPVLKKTSHCKRYNGNMVPSQQQDGHDTDDSKCCACGDTNPTNDASGPRVKNIRNKNNSKDIKSRPIPANRPNPNEKARHGKIPTTHLYMGR</sequence>
<proteinExistence type="predicted"/>
<feature type="region of interest" description="Disordered" evidence="1">
    <location>
        <begin position="76"/>
        <end position="151"/>
    </location>
</feature>
<protein>
    <submittedName>
        <fullName evidence="2">Uncharacterized protein</fullName>
    </submittedName>
</protein>
<dbReference type="Proteomes" id="UP000297245">
    <property type="component" value="Unassembled WGS sequence"/>
</dbReference>
<keyword evidence="3" id="KW-1185">Reference proteome</keyword>
<feature type="region of interest" description="Disordered" evidence="1">
    <location>
        <begin position="1"/>
        <end position="22"/>
    </location>
</feature>
<reference evidence="2 3" key="1">
    <citation type="journal article" date="2019" name="Nat. Ecol. Evol.">
        <title>Megaphylogeny resolves global patterns of mushroom evolution.</title>
        <authorList>
            <person name="Varga T."/>
            <person name="Krizsan K."/>
            <person name="Foldi C."/>
            <person name="Dima B."/>
            <person name="Sanchez-Garcia M."/>
            <person name="Sanchez-Ramirez S."/>
            <person name="Szollosi G.J."/>
            <person name="Szarkandi J.G."/>
            <person name="Papp V."/>
            <person name="Albert L."/>
            <person name="Andreopoulos W."/>
            <person name="Angelini C."/>
            <person name="Antonin V."/>
            <person name="Barry K.W."/>
            <person name="Bougher N.L."/>
            <person name="Buchanan P."/>
            <person name="Buyck B."/>
            <person name="Bense V."/>
            <person name="Catcheside P."/>
            <person name="Chovatia M."/>
            <person name="Cooper J."/>
            <person name="Damon W."/>
            <person name="Desjardin D."/>
            <person name="Finy P."/>
            <person name="Geml J."/>
            <person name="Haridas S."/>
            <person name="Hughes K."/>
            <person name="Justo A."/>
            <person name="Karasinski D."/>
            <person name="Kautmanova I."/>
            <person name="Kiss B."/>
            <person name="Kocsube S."/>
            <person name="Kotiranta H."/>
            <person name="LaButti K.M."/>
            <person name="Lechner B.E."/>
            <person name="Liimatainen K."/>
            <person name="Lipzen A."/>
            <person name="Lukacs Z."/>
            <person name="Mihaltcheva S."/>
            <person name="Morgado L.N."/>
            <person name="Niskanen T."/>
            <person name="Noordeloos M.E."/>
            <person name="Ohm R.A."/>
            <person name="Ortiz-Santana B."/>
            <person name="Ovrebo C."/>
            <person name="Racz N."/>
            <person name="Riley R."/>
            <person name="Savchenko A."/>
            <person name="Shiryaev A."/>
            <person name="Soop K."/>
            <person name="Spirin V."/>
            <person name="Szebenyi C."/>
            <person name="Tomsovsky M."/>
            <person name="Tulloss R.E."/>
            <person name="Uehling J."/>
            <person name="Grigoriev I.V."/>
            <person name="Vagvolgyi C."/>
            <person name="Papp T."/>
            <person name="Martin F.M."/>
            <person name="Miettinen O."/>
            <person name="Hibbett D.S."/>
            <person name="Nagy L.G."/>
        </authorList>
    </citation>
    <scope>NUCLEOTIDE SEQUENCE [LARGE SCALE GENOMIC DNA]</scope>
    <source>
        <strain evidence="2 3">CBS 962.96</strain>
    </source>
</reference>
<evidence type="ECO:0000313" key="3">
    <source>
        <dbReference type="Proteomes" id="UP000297245"/>
    </source>
</evidence>
<evidence type="ECO:0000256" key="1">
    <source>
        <dbReference type="SAM" id="MobiDB-lite"/>
    </source>
</evidence>